<keyword evidence="3" id="KW-1185">Reference proteome</keyword>
<accession>A0A179FAG9</accession>
<dbReference type="STRING" id="1380566.A0A179FAG9"/>
<comment type="caution">
    <text evidence="2">The sequence shown here is derived from an EMBL/GenBank/DDBJ whole genome shotgun (WGS) entry which is preliminary data.</text>
</comment>
<sequence length="273" mass="28663">MKHLLQLLAVSTALLLSCTASHTAITASTGENDVYEVAQVCYPEVDDFGSVPPCISIAKIEAACQPNGTDGIDYNAHAQCMCQGSYFTDWTGCQNCLFVHGYRSARDHVYWEGVLSVASSSLCQGTPTALFQAIFTAAQADTQAAPIVTTGDTKSVDEFPSQTDVSLYYTTTPQASHTSAANLELTAPNSNGASLQTAITGKTWGITTLTTRDTSTPASESTCGAGCGKAASSRAVSTALTSAAAADYRLWQAGWHATLSTILFTLFMMACCV</sequence>
<organism evidence="2 3">
    <name type="scientific">Pochonia chlamydosporia 170</name>
    <dbReference type="NCBI Taxonomy" id="1380566"/>
    <lineage>
        <taxon>Eukaryota</taxon>
        <taxon>Fungi</taxon>
        <taxon>Dikarya</taxon>
        <taxon>Ascomycota</taxon>
        <taxon>Pezizomycotina</taxon>
        <taxon>Sordariomycetes</taxon>
        <taxon>Hypocreomycetidae</taxon>
        <taxon>Hypocreales</taxon>
        <taxon>Clavicipitaceae</taxon>
        <taxon>Pochonia</taxon>
    </lineage>
</organism>
<dbReference type="EMBL" id="LSBJ02000007">
    <property type="protein sequence ID" value="OAQ62073.1"/>
    <property type="molecule type" value="Genomic_DNA"/>
</dbReference>
<protein>
    <submittedName>
        <fullName evidence="2">Collagen-like protein Mcl1</fullName>
    </submittedName>
</protein>
<reference evidence="2 3" key="1">
    <citation type="journal article" date="2016" name="PLoS Pathog.">
        <title>Biosynthesis of antibiotic leucinostatins in bio-control fungus Purpureocillium lilacinum and their inhibition on phytophthora revealed by genome mining.</title>
        <authorList>
            <person name="Wang G."/>
            <person name="Liu Z."/>
            <person name="Lin R."/>
            <person name="Li E."/>
            <person name="Mao Z."/>
            <person name="Ling J."/>
            <person name="Yang Y."/>
            <person name="Yin W.B."/>
            <person name="Xie B."/>
        </authorList>
    </citation>
    <scope>NUCLEOTIDE SEQUENCE [LARGE SCALE GENOMIC DNA]</scope>
    <source>
        <strain evidence="2">170</strain>
    </source>
</reference>
<dbReference type="KEGG" id="pchm:VFPPC_16602"/>
<dbReference type="Proteomes" id="UP000078397">
    <property type="component" value="Unassembled WGS sequence"/>
</dbReference>
<dbReference type="GeneID" id="28858349"/>
<dbReference type="OrthoDB" id="4331875at2759"/>
<evidence type="ECO:0000313" key="2">
    <source>
        <dbReference type="EMBL" id="OAQ62073.1"/>
    </source>
</evidence>
<evidence type="ECO:0000313" key="3">
    <source>
        <dbReference type="Proteomes" id="UP000078397"/>
    </source>
</evidence>
<feature type="chain" id="PRO_5008101444" evidence="1">
    <location>
        <begin position="21"/>
        <end position="273"/>
    </location>
</feature>
<name>A0A179FAG9_METCM</name>
<feature type="signal peptide" evidence="1">
    <location>
        <begin position="1"/>
        <end position="20"/>
    </location>
</feature>
<dbReference type="PROSITE" id="PS51257">
    <property type="entry name" value="PROKAR_LIPOPROTEIN"/>
    <property type="match status" value="1"/>
</dbReference>
<evidence type="ECO:0000256" key="1">
    <source>
        <dbReference type="SAM" id="SignalP"/>
    </source>
</evidence>
<keyword evidence="1" id="KW-0732">Signal</keyword>
<dbReference type="RefSeq" id="XP_018139777.1">
    <property type="nucleotide sequence ID" value="XM_018294355.1"/>
</dbReference>
<dbReference type="AlphaFoldDB" id="A0A179FAG9"/>
<gene>
    <name evidence="2" type="ORF">VFPPC_16602</name>
</gene>
<proteinExistence type="predicted"/>